<gene>
    <name evidence="3" type="ORF">DWW24_16165</name>
    <name evidence="2" type="ORF">DWW57_10795</name>
    <name evidence="4" type="ORF">DXA53_00020</name>
    <name evidence="1" type="ORF">L0P03_00025</name>
</gene>
<sequence length="81" mass="8897">MHKKRILLTGTIIILSVLFLNIVFSDRSAKTSLTLANIEAMAEQESPDGERKDLCLQAGYICVGIDKNGIDGEHHGLMRGE</sequence>
<evidence type="ECO:0000313" key="2">
    <source>
        <dbReference type="EMBL" id="RGU55985.1"/>
    </source>
</evidence>
<dbReference type="EMBL" id="QRYW01000039">
    <property type="protein sequence ID" value="RGV20587.1"/>
    <property type="molecule type" value="Genomic_DNA"/>
</dbReference>
<evidence type="ECO:0000313" key="1">
    <source>
        <dbReference type="EMBL" id="MCG4958245.1"/>
    </source>
</evidence>
<dbReference type="EMBL" id="QRYC01000013">
    <property type="protein sequence ID" value="RGU55985.1"/>
    <property type="molecule type" value="Genomic_DNA"/>
</dbReference>
<evidence type="ECO:0000313" key="3">
    <source>
        <dbReference type="EMBL" id="RGV20587.1"/>
    </source>
</evidence>
<reference evidence="1" key="2">
    <citation type="submission" date="2022-01" db="EMBL/GenBank/DDBJ databases">
        <title>Collection of gut derived symbiotic bacterial strains cultured from healthy donors.</title>
        <authorList>
            <person name="Lin H."/>
            <person name="Kohout C."/>
            <person name="Waligurski E."/>
            <person name="Pamer E.G."/>
        </authorList>
    </citation>
    <scope>NUCLEOTIDE SEQUENCE</scope>
    <source>
        <strain evidence="1">DFI.1.149</strain>
    </source>
</reference>
<dbReference type="Proteomes" id="UP000283426">
    <property type="component" value="Unassembled WGS sequence"/>
</dbReference>
<protein>
    <recommendedName>
        <fullName evidence="8">NVEALA protein</fullName>
    </recommendedName>
</protein>
<comment type="caution">
    <text evidence="3">The sequence shown here is derived from an EMBL/GenBank/DDBJ whole genome shotgun (WGS) entry which is preliminary data.</text>
</comment>
<organism evidence="3 5">
    <name type="scientific">Odoribacter splanchnicus</name>
    <dbReference type="NCBI Taxonomy" id="28118"/>
    <lineage>
        <taxon>Bacteria</taxon>
        <taxon>Pseudomonadati</taxon>
        <taxon>Bacteroidota</taxon>
        <taxon>Bacteroidia</taxon>
        <taxon>Bacteroidales</taxon>
        <taxon>Odoribacteraceae</taxon>
        <taxon>Odoribacter</taxon>
    </lineage>
</organism>
<evidence type="ECO:0000313" key="6">
    <source>
        <dbReference type="Proteomes" id="UP000284243"/>
    </source>
</evidence>
<accession>A0A1Y3Y303</accession>
<dbReference type="Proteomes" id="UP000284243">
    <property type="component" value="Unassembled WGS sequence"/>
</dbReference>
<dbReference type="Proteomes" id="UP001199750">
    <property type="component" value="Unassembled WGS sequence"/>
</dbReference>
<evidence type="ECO:0008006" key="8">
    <source>
        <dbReference type="Google" id="ProtNLM"/>
    </source>
</evidence>
<dbReference type="Proteomes" id="UP000284434">
    <property type="component" value="Unassembled WGS sequence"/>
</dbReference>
<dbReference type="EMBL" id="QSCO01000001">
    <property type="protein sequence ID" value="RGY09727.1"/>
    <property type="molecule type" value="Genomic_DNA"/>
</dbReference>
<reference evidence="5 6" key="1">
    <citation type="submission" date="2018-08" db="EMBL/GenBank/DDBJ databases">
        <title>A genome reference for cultivated species of the human gut microbiota.</title>
        <authorList>
            <person name="Zou Y."/>
            <person name="Xue W."/>
            <person name="Luo G."/>
        </authorList>
    </citation>
    <scope>NUCLEOTIDE SEQUENCE [LARGE SCALE GENOMIC DNA]</scope>
    <source>
        <strain evidence="3 5">AF14-6AC</strain>
        <strain evidence="2 6">AF16-14</strain>
        <strain evidence="4 7">OF03-11</strain>
    </source>
</reference>
<dbReference type="AlphaFoldDB" id="A0A1Y3Y303"/>
<evidence type="ECO:0000313" key="5">
    <source>
        <dbReference type="Proteomes" id="UP000283426"/>
    </source>
</evidence>
<name>A0A1Y3Y303_9BACT</name>
<proteinExistence type="predicted"/>
<dbReference type="EMBL" id="JAKNDN010000001">
    <property type="protein sequence ID" value="MCG4958245.1"/>
    <property type="molecule type" value="Genomic_DNA"/>
</dbReference>
<dbReference type="RefSeq" id="WP_022159587.1">
    <property type="nucleotide sequence ID" value="NZ_BAABYK010000001.1"/>
</dbReference>
<evidence type="ECO:0000313" key="4">
    <source>
        <dbReference type="EMBL" id="RGY09727.1"/>
    </source>
</evidence>
<evidence type="ECO:0000313" key="7">
    <source>
        <dbReference type="Proteomes" id="UP000284434"/>
    </source>
</evidence>